<dbReference type="InterPro" id="IPR011701">
    <property type="entry name" value="MFS"/>
</dbReference>
<feature type="transmembrane region" description="Helical" evidence="7">
    <location>
        <begin position="437"/>
        <end position="465"/>
    </location>
</feature>
<feature type="transmembrane region" description="Helical" evidence="7">
    <location>
        <begin position="342"/>
        <end position="361"/>
    </location>
</feature>
<dbReference type="PANTHER" id="PTHR11662:SF336">
    <property type="entry name" value="LP19554P"/>
    <property type="match status" value="1"/>
</dbReference>
<dbReference type="Gene3D" id="1.20.1250.20">
    <property type="entry name" value="MFS general substrate transporter like domains"/>
    <property type="match status" value="2"/>
</dbReference>
<dbReference type="GO" id="GO:0016020">
    <property type="term" value="C:membrane"/>
    <property type="evidence" value="ECO:0007669"/>
    <property type="project" value="UniProtKB-SubCell"/>
</dbReference>
<dbReference type="Pfam" id="PF07690">
    <property type="entry name" value="MFS_1"/>
    <property type="match status" value="1"/>
</dbReference>
<feature type="transmembrane region" description="Helical" evidence="7">
    <location>
        <begin position="37"/>
        <end position="55"/>
    </location>
</feature>
<dbReference type="InterPro" id="IPR036259">
    <property type="entry name" value="MFS_trans_sf"/>
</dbReference>
<name>A0A9N9TF80_PHYSR</name>
<evidence type="ECO:0008006" key="10">
    <source>
        <dbReference type="Google" id="ProtNLM"/>
    </source>
</evidence>
<evidence type="ECO:0000313" key="8">
    <source>
        <dbReference type="EMBL" id="CAG9857293.1"/>
    </source>
</evidence>
<evidence type="ECO:0000256" key="5">
    <source>
        <dbReference type="ARBA" id="ARBA00022989"/>
    </source>
</evidence>
<feature type="transmembrane region" description="Helical" evidence="7">
    <location>
        <begin position="244"/>
        <end position="263"/>
    </location>
</feature>
<proteinExistence type="predicted"/>
<dbReference type="SUPFAM" id="SSF103473">
    <property type="entry name" value="MFS general substrate transporter"/>
    <property type="match status" value="1"/>
</dbReference>
<dbReference type="GO" id="GO:0015293">
    <property type="term" value="F:symporter activity"/>
    <property type="evidence" value="ECO:0007669"/>
    <property type="project" value="UniProtKB-KW"/>
</dbReference>
<keyword evidence="6 7" id="KW-0472">Membrane</keyword>
<keyword evidence="3 7" id="KW-0812">Transmembrane</keyword>
<feature type="transmembrane region" description="Helical" evidence="7">
    <location>
        <begin position="300"/>
        <end position="322"/>
    </location>
</feature>
<dbReference type="OrthoDB" id="2985014at2759"/>
<feature type="transmembrane region" description="Helical" evidence="7">
    <location>
        <begin position="179"/>
        <end position="202"/>
    </location>
</feature>
<reference evidence="8" key="1">
    <citation type="submission" date="2022-01" db="EMBL/GenBank/DDBJ databases">
        <authorList>
            <person name="King R."/>
        </authorList>
    </citation>
    <scope>NUCLEOTIDE SEQUENCE</scope>
</reference>
<evidence type="ECO:0000313" key="9">
    <source>
        <dbReference type="Proteomes" id="UP001153712"/>
    </source>
</evidence>
<organism evidence="8 9">
    <name type="scientific">Phyllotreta striolata</name>
    <name type="common">Striped flea beetle</name>
    <name type="synonym">Crioceris striolata</name>
    <dbReference type="NCBI Taxonomy" id="444603"/>
    <lineage>
        <taxon>Eukaryota</taxon>
        <taxon>Metazoa</taxon>
        <taxon>Ecdysozoa</taxon>
        <taxon>Arthropoda</taxon>
        <taxon>Hexapoda</taxon>
        <taxon>Insecta</taxon>
        <taxon>Pterygota</taxon>
        <taxon>Neoptera</taxon>
        <taxon>Endopterygota</taxon>
        <taxon>Coleoptera</taxon>
        <taxon>Polyphaga</taxon>
        <taxon>Cucujiformia</taxon>
        <taxon>Chrysomeloidea</taxon>
        <taxon>Chrysomelidae</taxon>
        <taxon>Galerucinae</taxon>
        <taxon>Alticini</taxon>
        <taxon>Phyllotreta</taxon>
    </lineage>
</organism>
<comment type="subcellular location">
    <subcellularLocation>
        <location evidence="1">Membrane</location>
        <topology evidence="1">Multi-pass membrane protein</topology>
    </subcellularLocation>
</comment>
<gene>
    <name evidence="8" type="ORF">PHYEVI_LOCUS3698</name>
</gene>
<feature type="transmembrane region" description="Helical" evidence="7">
    <location>
        <begin position="214"/>
        <end position="232"/>
    </location>
</feature>
<dbReference type="GO" id="GO:0006820">
    <property type="term" value="P:monoatomic anion transport"/>
    <property type="evidence" value="ECO:0007669"/>
    <property type="project" value="TreeGrafter"/>
</dbReference>
<dbReference type="InterPro" id="IPR050382">
    <property type="entry name" value="MFS_Na/Anion_cotransporter"/>
</dbReference>
<dbReference type="PANTHER" id="PTHR11662">
    <property type="entry name" value="SOLUTE CARRIER FAMILY 17"/>
    <property type="match status" value="1"/>
</dbReference>
<feature type="transmembrane region" description="Helical" evidence="7">
    <location>
        <begin position="406"/>
        <end position="425"/>
    </location>
</feature>
<accession>A0A9N9TF80</accession>
<evidence type="ECO:0000256" key="1">
    <source>
        <dbReference type="ARBA" id="ARBA00004141"/>
    </source>
</evidence>
<evidence type="ECO:0000256" key="2">
    <source>
        <dbReference type="ARBA" id="ARBA00022448"/>
    </source>
</evidence>
<dbReference type="EMBL" id="OU900106">
    <property type="protein sequence ID" value="CAG9857293.1"/>
    <property type="molecule type" value="Genomic_DNA"/>
</dbReference>
<evidence type="ECO:0000256" key="6">
    <source>
        <dbReference type="ARBA" id="ARBA00023136"/>
    </source>
</evidence>
<evidence type="ECO:0000256" key="3">
    <source>
        <dbReference type="ARBA" id="ARBA00022692"/>
    </source>
</evidence>
<feature type="transmembrane region" description="Helical" evidence="7">
    <location>
        <begin position="382"/>
        <end position="400"/>
    </location>
</feature>
<keyword evidence="2" id="KW-0813">Transport</keyword>
<keyword evidence="5 7" id="KW-1133">Transmembrane helix</keyword>
<evidence type="ECO:0000256" key="7">
    <source>
        <dbReference type="SAM" id="Phobius"/>
    </source>
</evidence>
<sequence>MTTNGPEAFEQEDLLKKGRAVEITGSNRGIGGRKWKIPTRFWIGVMVFLSTYINYTTRVNMSMSIVSMTKGKSKSTPECILLRQQAEEAAKFALNSSYVMNTNVTQKKTFGDFGERYDWDEHVQGQILGSYFWGYVITSLPGGAASEWWGPHKVIFSMTLLSGLVNALSVPAAWYHFGLLITCRFLLGIFGGFVYPAVQVLIAKWAPPAEKGKFVAGLMGNTLATCVTWPLIGGVTSSYGWAWGFYSISIQCIVFCLIFWFVAADSPDDHKFISPEEVAYIKEAQGSSVTKKKHRAPYVAIFKSVPFWMLAILHFGNLWGLYLQLQSVPKFMAEVVGFNLKQAGFLSALPHLTRLFFGTAYGSVGDYLKSRKILSQKAIRKIFVLFSHIIPGILLIGIALTSCDWVPIVVMLTFSMAINGAAVLTNLQNPQDLAPNFAGSIFGIISFIGGMTGFIVPAITGAFIAEHNGTKEWGYNFILGGSVYIVCGAVFILFGSVEEQKWNRIADEENEEAPAKNE</sequence>
<dbReference type="AlphaFoldDB" id="A0A9N9TF80"/>
<dbReference type="FunFam" id="1.20.1250.20:FF:000003">
    <property type="entry name" value="Solute carrier family 17 member 3"/>
    <property type="match status" value="1"/>
</dbReference>
<feature type="transmembrane region" description="Helical" evidence="7">
    <location>
        <begin position="154"/>
        <end position="173"/>
    </location>
</feature>
<feature type="transmembrane region" description="Helical" evidence="7">
    <location>
        <begin position="477"/>
        <end position="497"/>
    </location>
</feature>
<protein>
    <recommendedName>
        <fullName evidence="10">Major facilitator superfamily (MFS) profile domain-containing protein</fullName>
    </recommendedName>
</protein>
<evidence type="ECO:0000256" key="4">
    <source>
        <dbReference type="ARBA" id="ARBA00022847"/>
    </source>
</evidence>
<keyword evidence="4" id="KW-0769">Symport</keyword>
<keyword evidence="9" id="KW-1185">Reference proteome</keyword>
<dbReference type="Proteomes" id="UP001153712">
    <property type="component" value="Chromosome 13"/>
</dbReference>